<evidence type="ECO:0000313" key="3">
    <source>
        <dbReference type="Proteomes" id="UP000287166"/>
    </source>
</evidence>
<proteinExistence type="predicted"/>
<dbReference type="InParanoid" id="A0A401H4P3"/>
<name>A0A401H4P3_9APHY</name>
<dbReference type="RefSeq" id="XP_027620311.1">
    <property type="nucleotide sequence ID" value="XM_027764510.1"/>
</dbReference>
<protein>
    <submittedName>
        <fullName evidence="2">Uncharacterized protein</fullName>
    </submittedName>
</protein>
<organism evidence="2 3">
    <name type="scientific">Sparassis crispa</name>
    <dbReference type="NCBI Taxonomy" id="139825"/>
    <lineage>
        <taxon>Eukaryota</taxon>
        <taxon>Fungi</taxon>
        <taxon>Dikarya</taxon>
        <taxon>Basidiomycota</taxon>
        <taxon>Agaricomycotina</taxon>
        <taxon>Agaricomycetes</taxon>
        <taxon>Polyporales</taxon>
        <taxon>Sparassidaceae</taxon>
        <taxon>Sparassis</taxon>
    </lineage>
</organism>
<dbReference type="STRING" id="139825.A0A401H4P3"/>
<gene>
    <name evidence="2" type="ORF">SCP_1600590</name>
</gene>
<evidence type="ECO:0000313" key="2">
    <source>
        <dbReference type="EMBL" id="GBE89398.1"/>
    </source>
</evidence>
<sequence>MIQVALDEIQRQTGWVGIVLVRGPEPKRGGSNIYYCFGTQTAHLKSTFLQYHLDFEDHIAQPFAQYLQASFPADVRAKMALPTVPPLTSATVQISMDGTSFIVSSTASGSIGSTIATLASLDTDGAHVQASASSAPTVASSSSAPASATVQVTVDASTPLSLNIRATASANVTNGSMSTSAVVNVVSPLHSHAANCPDSLVTRSPSYGWSRSNSFEEERLANIARNKAALALLSNFTLPTAQLKKTCKKAAKGLPVTRNLGHLSSGQDLLNDTDNSPDSQFEAANPLAPAPVAPVPQVNVILTVIVAPVPEIVGPRTPVVQSSAPISPAPDIVNPPAVITPAPAAPMPDITALPAPIPLVLLCTHAMAPAPDVIAPPDIIAPLAQPIPALPVPSVIEVIPTAAPELDHMAKPAVCLSLSLSDDSHPLWLQKALQVVRILHGVPDSWVNLLEAFIIFESQSGYPTKRANSLL</sequence>
<feature type="region of interest" description="Disordered" evidence="1">
    <location>
        <begin position="261"/>
        <end position="285"/>
    </location>
</feature>
<dbReference type="AlphaFoldDB" id="A0A401H4P3"/>
<comment type="caution">
    <text evidence="2">The sequence shown here is derived from an EMBL/GenBank/DDBJ whole genome shotgun (WGS) entry which is preliminary data.</text>
</comment>
<accession>A0A401H4P3</accession>
<keyword evidence="3" id="KW-1185">Reference proteome</keyword>
<feature type="compositionally biased region" description="Polar residues" evidence="1">
    <location>
        <begin position="262"/>
        <end position="279"/>
    </location>
</feature>
<dbReference type="GeneID" id="38786315"/>
<evidence type="ECO:0000256" key="1">
    <source>
        <dbReference type="SAM" id="MobiDB-lite"/>
    </source>
</evidence>
<dbReference type="EMBL" id="BFAD01000016">
    <property type="protein sequence ID" value="GBE89398.1"/>
    <property type="molecule type" value="Genomic_DNA"/>
</dbReference>
<reference evidence="2 3" key="1">
    <citation type="journal article" date="2018" name="Sci. Rep.">
        <title>Genome sequence of the cauliflower mushroom Sparassis crispa (Hanabiratake) and its association with beneficial usage.</title>
        <authorList>
            <person name="Kiyama R."/>
            <person name="Furutani Y."/>
            <person name="Kawaguchi K."/>
            <person name="Nakanishi T."/>
        </authorList>
    </citation>
    <scope>NUCLEOTIDE SEQUENCE [LARGE SCALE GENOMIC DNA]</scope>
</reference>
<dbReference type="OrthoDB" id="3056990at2759"/>
<dbReference type="Proteomes" id="UP000287166">
    <property type="component" value="Unassembled WGS sequence"/>
</dbReference>